<dbReference type="PRINTS" id="PR00598">
    <property type="entry name" value="HTHMARR"/>
</dbReference>
<evidence type="ECO:0000256" key="3">
    <source>
        <dbReference type="ARBA" id="ARBA00023163"/>
    </source>
</evidence>
<dbReference type="InterPro" id="IPR023187">
    <property type="entry name" value="Tscrpt_reg_MarR-type_CS"/>
</dbReference>
<dbReference type="InterPro" id="IPR000835">
    <property type="entry name" value="HTH_MarR-typ"/>
</dbReference>
<keyword evidence="1" id="KW-0805">Transcription regulation</keyword>
<dbReference type="PROSITE" id="PS01117">
    <property type="entry name" value="HTH_MARR_1"/>
    <property type="match status" value="1"/>
</dbReference>
<accession>A0A9X1NP97</accession>
<reference evidence="6" key="1">
    <citation type="submission" date="2021-12" db="EMBL/GenBank/DDBJ databases">
        <authorList>
            <person name="Li Y."/>
        </authorList>
    </citation>
    <scope>NUCLEOTIDE SEQUENCE</scope>
    <source>
        <strain evidence="6">DKSPLA3</strain>
    </source>
</reference>
<name>A0A9X1NP97_9HYPH</name>
<dbReference type="RefSeq" id="WP_231812240.1">
    <property type="nucleotide sequence ID" value="NZ_JAJOZR010000002.1"/>
</dbReference>
<dbReference type="GO" id="GO:0003700">
    <property type="term" value="F:DNA-binding transcription factor activity"/>
    <property type="evidence" value="ECO:0007669"/>
    <property type="project" value="InterPro"/>
</dbReference>
<evidence type="ECO:0000256" key="4">
    <source>
        <dbReference type="SAM" id="MobiDB-lite"/>
    </source>
</evidence>
<feature type="compositionally biased region" description="Low complexity" evidence="4">
    <location>
        <begin position="150"/>
        <end position="169"/>
    </location>
</feature>
<dbReference type="SMART" id="SM00347">
    <property type="entry name" value="HTH_MARR"/>
    <property type="match status" value="1"/>
</dbReference>
<dbReference type="AlphaFoldDB" id="A0A9X1NP97"/>
<dbReference type="InterPro" id="IPR036388">
    <property type="entry name" value="WH-like_DNA-bd_sf"/>
</dbReference>
<dbReference type="PANTHER" id="PTHR33164">
    <property type="entry name" value="TRANSCRIPTIONAL REGULATOR, MARR FAMILY"/>
    <property type="match status" value="1"/>
</dbReference>
<keyword evidence="7" id="KW-1185">Reference proteome</keyword>
<keyword evidence="2" id="KW-0238">DNA-binding</keyword>
<evidence type="ECO:0000256" key="1">
    <source>
        <dbReference type="ARBA" id="ARBA00023015"/>
    </source>
</evidence>
<sequence length="176" mass="19145">MTFRLEADTVGMLLTDVSRLLRSAFDRRINTANLGVTPGEARALIQVAVNQRIKQADIAIRMGIEPMTLSTYLDRLEALGFVERIPDPSDRRAKNVVATPAADGVLLDIRTHVRALMDEVTAGHDAAALEVLRLSLKMMRDNLHDLDRNPAQAAVPEPTQAQAAAPAEATADRTPS</sequence>
<evidence type="ECO:0000259" key="5">
    <source>
        <dbReference type="PROSITE" id="PS50995"/>
    </source>
</evidence>
<dbReference type="Proteomes" id="UP001139089">
    <property type="component" value="Unassembled WGS sequence"/>
</dbReference>
<keyword evidence="3" id="KW-0804">Transcription</keyword>
<dbReference type="Gene3D" id="1.10.10.10">
    <property type="entry name" value="Winged helix-like DNA-binding domain superfamily/Winged helix DNA-binding domain"/>
    <property type="match status" value="1"/>
</dbReference>
<protein>
    <submittedName>
        <fullName evidence="6">MarR family transcriptional regulator</fullName>
    </submittedName>
</protein>
<dbReference type="GO" id="GO:0003677">
    <property type="term" value="F:DNA binding"/>
    <property type="evidence" value="ECO:0007669"/>
    <property type="project" value="UniProtKB-KW"/>
</dbReference>
<dbReference type="InterPro" id="IPR036390">
    <property type="entry name" value="WH_DNA-bd_sf"/>
</dbReference>
<dbReference type="GO" id="GO:0006950">
    <property type="term" value="P:response to stress"/>
    <property type="evidence" value="ECO:0007669"/>
    <property type="project" value="TreeGrafter"/>
</dbReference>
<feature type="region of interest" description="Disordered" evidence="4">
    <location>
        <begin position="150"/>
        <end position="176"/>
    </location>
</feature>
<dbReference type="PANTHER" id="PTHR33164:SF64">
    <property type="entry name" value="TRANSCRIPTIONAL REGULATOR SLYA"/>
    <property type="match status" value="1"/>
</dbReference>
<dbReference type="Pfam" id="PF01047">
    <property type="entry name" value="MarR"/>
    <property type="match status" value="1"/>
</dbReference>
<evidence type="ECO:0000256" key="2">
    <source>
        <dbReference type="ARBA" id="ARBA00023125"/>
    </source>
</evidence>
<dbReference type="InterPro" id="IPR039422">
    <property type="entry name" value="MarR/SlyA-like"/>
</dbReference>
<dbReference type="EMBL" id="JAJOZR010000002">
    <property type="protein sequence ID" value="MCD7108285.1"/>
    <property type="molecule type" value="Genomic_DNA"/>
</dbReference>
<feature type="domain" description="HTH marR-type" evidence="5">
    <location>
        <begin position="7"/>
        <end position="141"/>
    </location>
</feature>
<proteinExistence type="predicted"/>
<evidence type="ECO:0000313" key="6">
    <source>
        <dbReference type="EMBL" id="MCD7108285.1"/>
    </source>
</evidence>
<evidence type="ECO:0000313" key="7">
    <source>
        <dbReference type="Proteomes" id="UP001139089"/>
    </source>
</evidence>
<gene>
    <name evidence="6" type="ORF">LRX75_04415</name>
</gene>
<comment type="caution">
    <text evidence="6">The sequence shown here is derived from an EMBL/GenBank/DDBJ whole genome shotgun (WGS) entry which is preliminary data.</text>
</comment>
<dbReference type="SUPFAM" id="SSF46785">
    <property type="entry name" value="Winged helix' DNA-binding domain"/>
    <property type="match status" value="1"/>
</dbReference>
<organism evidence="6 7">
    <name type="scientific">Rhizobium quercicola</name>
    <dbReference type="NCBI Taxonomy" id="2901226"/>
    <lineage>
        <taxon>Bacteria</taxon>
        <taxon>Pseudomonadati</taxon>
        <taxon>Pseudomonadota</taxon>
        <taxon>Alphaproteobacteria</taxon>
        <taxon>Hyphomicrobiales</taxon>
        <taxon>Rhizobiaceae</taxon>
        <taxon>Rhizobium/Agrobacterium group</taxon>
        <taxon>Rhizobium</taxon>
    </lineage>
</organism>
<dbReference type="PROSITE" id="PS50995">
    <property type="entry name" value="HTH_MARR_2"/>
    <property type="match status" value="1"/>
</dbReference>